<dbReference type="AlphaFoldDB" id="A0AAF3FD12"/>
<name>A0AAF3FD12_9BILA</name>
<evidence type="ECO:0000256" key="2">
    <source>
        <dbReference type="ARBA" id="ARBA00022603"/>
    </source>
</evidence>
<organism evidence="5 6">
    <name type="scientific">Mesorhabditis belari</name>
    <dbReference type="NCBI Taxonomy" id="2138241"/>
    <lineage>
        <taxon>Eukaryota</taxon>
        <taxon>Metazoa</taxon>
        <taxon>Ecdysozoa</taxon>
        <taxon>Nematoda</taxon>
        <taxon>Chromadorea</taxon>
        <taxon>Rhabditida</taxon>
        <taxon>Rhabditina</taxon>
        <taxon>Rhabditomorpha</taxon>
        <taxon>Rhabditoidea</taxon>
        <taxon>Rhabditidae</taxon>
        <taxon>Mesorhabditinae</taxon>
        <taxon>Mesorhabditis</taxon>
    </lineage>
</organism>
<dbReference type="Proteomes" id="UP000887575">
    <property type="component" value="Unassembled WGS sequence"/>
</dbReference>
<keyword evidence="3" id="KW-0808">Transferase</keyword>
<dbReference type="InterPro" id="IPR000940">
    <property type="entry name" value="NNMT_TEMT_trans"/>
</dbReference>
<dbReference type="PANTHER" id="PTHR10867:SF39">
    <property type="entry name" value="NICOTINAMIDE N-METHYLTRANSFERASE-LIKE"/>
    <property type="match status" value="1"/>
</dbReference>
<dbReference type="WBParaSite" id="MBELARI_LOCUS4868">
    <property type="protein sequence ID" value="MBELARI_LOCUS4868"/>
    <property type="gene ID" value="MBELARI_LOCUS4868"/>
</dbReference>
<comment type="similarity">
    <text evidence="1">Belongs to the class I-like SAM-binding methyltransferase superfamily. NNMT/PNMT/TEMT family.</text>
</comment>
<reference evidence="6" key="1">
    <citation type="submission" date="2024-02" db="UniProtKB">
        <authorList>
            <consortium name="WormBaseParasite"/>
        </authorList>
    </citation>
    <scope>IDENTIFICATION</scope>
</reference>
<dbReference type="GO" id="GO:0005829">
    <property type="term" value="C:cytosol"/>
    <property type="evidence" value="ECO:0007669"/>
    <property type="project" value="TreeGrafter"/>
</dbReference>
<keyword evidence="5" id="KW-1185">Reference proteome</keyword>
<dbReference type="SUPFAM" id="SSF53335">
    <property type="entry name" value="S-adenosyl-L-methionine-dependent methyltransferases"/>
    <property type="match status" value="1"/>
</dbReference>
<dbReference type="PANTHER" id="PTHR10867">
    <property type="entry name" value="NNMT/PNMT/TEMT FAMILY MEMBER"/>
    <property type="match status" value="1"/>
</dbReference>
<sequence length="304" mass="35226">MYSKIHLTFALRQTLLVFENSRDNNHKKMPSVFELEFTYYKDAKEKLNITAVDTPQNLLDRSTFHEEWKTDLYLKDFYTKVEDSAMQMVLTFLPVVVQRIGPVKRVIDFGAGPTIHVSVCFRNTADELYLADYLPQNRKALQEWFDEKMDFDWSVPLKIIDTREGGNWSNIKNMEPAARKKVKGIYHCDCFEDPAIKCSEDLQGTFNVLVTIFCVEYCCNTFDEYKASIKNMSRQIALGGYLVMGGVFEETWCSFGGRNFTCLYITQEMMMEAFKEAGLSMENDKACVLYEVNGMYMVVAKKIE</sequence>
<evidence type="ECO:0000256" key="4">
    <source>
        <dbReference type="ARBA" id="ARBA00022691"/>
    </source>
</evidence>
<dbReference type="Gene3D" id="3.40.50.150">
    <property type="entry name" value="Vaccinia Virus protein VP39"/>
    <property type="match status" value="1"/>
</dbReference>
<protein>
    <submittedName>
        <fullName evidence="6">Methyltransferase NNMT/PNMT/TEMT</fullName>
    </submittedName>
</protein>
<dbReference type="PROSITE" id="PS51681">
    <property type="entry name" value="SAM_MT_NNMT_PNMT_TEMT"/>
    <property type="match status" value="1"/>
</dbReference>
<accession>A0AAF3FD12</accession>
<evidence type="ECO:0000313" key="5">
    <source>
        <dbReference type="Proteomes" id="UP000887575"/>
    </source>
</evidence>
<proteinExistence type="inferred from homology"/>
<dbReference type="GO" id="GO:0032259">
    <property type="term" value="P:methylation"/>
    <property type="evidence" value="ECO:0007669"/>
    <property type="project" value="UniProtKB-KW"/>
</dbReference>
<dbReference type="GO" id="GO:0008170">
    <property type="term" value="F:N-methyltransferase activity"/>
    <property type="evidence" value="ECO:0007669"/>
    <property type="project" value="TreeGrafter"/>
</dbReference>
<dbReference type="Pfam" id="PF01234">
    <property type="entry name" value="NNMT_PNMT_TEMT"/>
    <property type="match status" value="1"/>
</dbReference>
<evidence type="ECO:0000256" key="1">
    <source>
        <dbReference type="ARBA" id="ARBA00007996"/>
    </source>
</evidence>
<dbReference type="InterPro" id="IPR029063">
    <property type="entry name" value="SAM-dependent_MTases_sf"/>
</dbReference>
<evidence type="ECO:0000256" key="3">
    <source>
        <dbReference type="ARBA" id="ARBA00022679"/>
    </source>
</evidence>
<evidence type="ECO:0000313" key="6">
    <source>
        <dbReference type="WBParaSite" id="MBELARI_LOCUS4868"/>
    </source>
</evidence>
<keyword evidence="4" id="KW-0949">S-adenosyl-L-methionine</keyword>
<keyword evidence="2" id="KW-0489">Methyltransferase</keyword>